<protein>
    <recommendedName>
        <fullName evidence="10">Vacuolar protein sorting-associated protein 54 C-terminal domain-containing protein</fullName>
    </recommendedName>
</protein>
<dbReference type="EMBL" id="DS480401">
    <property type="protein sequence ID" value="EDO17582.1"/>
    <property type="molecule type" value="Genomic_DNA"/>
</dbReference>
<evidence type="ECO:0000313" key="8">
    <source>
        <dbReference type="EMBL" id="EDO17582.1"/>
    </source>
</evidence>
<dbReference type="GO" id="GO:0000938">
    <property type="term" value="C:GARP complex"/>
    <property type="evidence" value="ECO:0007669"/>
    <property type="project" value="EnsemblFungi"/>
</dbReference>
<dbReference type="InParanoid" id="A7TJD2"/>
<dbReference type="GO" id="GO:0090156">
    <property type="term" value="P:intracellular sphingolipid homeostasis"/>
    <property type="evidence" value="ECO:0007669"/>
    <property type="project" value="EnsemblFungi"/>
</dbReference>
<keyword evidence="9" id="KW-1185">Reference proteome</keyword>
<dbReference type="OMA" id="FSFVQSY"/>
<reference evidence="8 9" key="1">
    <citation type="journal article" date="2007" name="Proc. Natl. Acad. Sci. U.S.A.">
        <title>Independent sorting-out of thousands of duplicated gene pairs in two yeast species descended from a whole-genome duplication.</title>
        <authorList>
            <person name="Scannell D.R."/>
            <person name="Frank A.C."/>
            <person name="Conant G.C."/>
            <person name="Byrne K.P."/>
            <person name="Woolfit M."/>
            <person name="Wolfe K.H."/>
        </authorList>
    </citation>
    <scope>NUCLEOTIDE SEQUENCE [LARGE SCALE GENOMIC DNA]</scope>
    <source>
        <strain evidence="9">ATCC 22028 / DSM 70294 / BCRC 21397 / CBS 2163 / NBRC 10782 / NRRL Y-8283 / UCD 57-17</strain>
    </source>
</reference>
<feature type="compositionally biased region" description="Low complexity" evidence="7">
    <location>
        <begin position="553"/>
        <end position="562"/>
    </location>
</feature>
<evidence type="ECO:0000256" key="3">
    <source>
        <dbReference type="ARBA" id="ARBA00022448"/>
    </source>
</evidence>
<accession>A7TJD2</accession>
<gene>
    <name evidence="8" type="ORF">Kpol_1061p4</name>
</gene>
<keyword evidence="3" id="KW-0813">Transport</keyword>
<evidence type="ECO:0008006" key="10">
    <source>
        <dbReference type="Google" id="ProtNLM"/>
    </source>
</evidence>
<evidence type="ECO:0000256" key="2">
    <source>
        <dbReference type="ARBA" id="ARBA00009150"/>
    </source>
</evidence>
<name>A7TJD2_VANPO</name>
<sequence>MELPKRDDLRTPQRESIGITSPILKSNENTFNTPKVLIHDSHSSFNDDDTSLNDDLLSISASNRHRDLSRKSVDSISVRRSFESSIGGRGSRSFGFGNGRHSGSEVYSPLGNNSIYEIVMNTRRKNWLNYPTSYDIPPVVLTKNEIDSEWKADVKKYVDSIKTEYSYFESTNNLKHMNRLEKIKQLEAYNFSNTDLTNTNNNDIDNNNIIENEENISDENYISNKRNASKEFDEVPDFYFKKGFQLDNPRTFHNVLEGLDLKLGKLDAEDESIRNDAFIELRDRLNFYLDAVEGLLVTEISKSSHKFFHTLGNVDQIQEKVSNSINGLVMIVQKLQDVDKNEIQGKIEKLQKIIKQRNIEKLEQGLLQVKQVLIKTEECKKLYEKDEYDSCMGMINSIDDLIRGDNTKNDDVKKWTENWPHKLIDIKSVPSLSETREYLTNMRIEIGGKFSLQLCDILILDLKEYCDSVNSKESLERLQNISRDKKYLVINSELQSSLSVLIDKLFKCEELTSAFSVYQDKAITELKSIIKIYLPQENTSPSDLENSSRPDSGKSSNSGSKLSRLIKEQTPMEFEEMLVKTFTRASEAIRRLYRHQKLLLDISLNEIMSVGQSSRNEHDMITQLDIRNGINESIRIVQLRMGKIIAVRRDLTSQLRFDYFLAVYSICVLFIQECEAVSGEFLTRYLSEVLSAQIKHYIGTKSFRSVRTLKQKISAEKWTPFIVEPSVQKDVNDIVSSMDLDPLDWTKFLEIDPSKYDKKPQDIAEVPEVEVAVSNEPDNLAPKGHRKSVVVADKTFVATDTLISTISMIKETLILSTNLPTSYLPYLEKECYEILKTFCENVTIIVKDPAKGKTNLSIMGESVDCLVEFIKIIQRLFRRLMSSSRDILQKDQQVDYIKLLQMFQSASERIYLANAPPPPA</sequence>
<dbReference type="PhylomeDB" id="A7TJD2"/>
<dbReference type="GO" id="GO:0006623">
    <property type="term" value="P:protein targeting to vacuole"/>
    <property type="evidence" value="ECO:0007669"/>
    <property type="project" value="EnsemblFungi"/>
</dbReference>
<dbReference type="AlphaFoldDB" id="A7TJD2"/>
<dbReference type="Proteomes" id="UP000000267">
    <property type="component" value="Unassembled WGS sequence"/>
</dbReference>
<evidence type="ECO:0000256" key="6">
    <source>
        <dbReference type="ARBA" id="ARBA00023054"/>
    </source>
</evidence>
<feature type="region of interest" description="Disordered" evidence="7">
    <location>
        <begin position="539"/>
        <end position="562"/>
    </location>
</feature>
<evidence type="ECO:0000256" key="5">
    <source>
        <dbReference type="ARBA" id="ARBA00023034"/>
    </source>
</evidence>
<evidence type="ECO:0000313" key="9">
    <source>
        <dbReference type="Proteomes" id="UP000000267"/>
    </source>
</evidence>
<dbReference type="KEGG" id="vpo:Kpol_1061p4"/>
<keyword evidence="6" id="KW-0175">Coiled coil</keyword>
<dbReference type="PANTHER" id="PTHR12965:SF0">
    <property type="entry name" value="VACUOLAR PROTEIN SORTING-ASSOCIATED PROTEIN 54"/>
    <property type="match status" value="1"/>
</dbReference>
<dbReference type="RefSeq" id="XP_001645440.1">
    <property type="nucleotide sequence ID" value="XM_001645390.1"/>
</dbReference>
<dbReference type="eggNOG" id="KOG2115">
    <property type="taxonomic scope" value="Eukaryota"/>
</dbReference>
<dbReference type="GO" id="GO:0006896">
    <property type="term" value="P:Golgi to vacuole transport"/>
    <property type="evidence" value="ECO:0007669"/>
    <property type="project" value="EnsemblFungi"/>
</dbReference>
<dbReference type="InterPro" id="IPR039745">
    <property type="entry name" value="Vps54"/>
</dbReference>
<organism evidence="9">
    <name type="scientific">Vanderwaltozyma polyspora (strain ATCC 22028 / DSM 70294 / BCRC 21397 / CBS 2163 / NBRC 10782 / NRRL Y-8283 / UCD 57-17)</name>
    <name type="common">Kluyveromyces polysporus</name>
    <dbReference type="NCBI Taxonomy" id="436907"/>
    <lineage>
        <taxon>Eukaryota</taxon>
        <taxon>Fungi</taxon>
        <taxon>Dikarya</taxon>
        <taxon>Ascomycota</taxon>
        <taxon>Saccharomycotina</taxon>
        <taxon>Saccharomycetes</taxon>
        <taxon>Saccharomycetales</taxon>
        <taxon>Saccharomycetaceae</taxon>
        <taxon>Vanderwaltozyma</taxon>
    </lineage>
</organism>
<proteinExistence type="inferred from homology"/>
<dbReference type="GO" id="GO:0005829">
    <property type="term" value="C:cytosol"/>
    <property type="evidence" value="ECO:0007669"/>
    <property type="project" value="GOC"/>
</dbReference>
<dbReference type="GeneID" id="5545809"/>
<dbReference type="FunCoup" id="A7TJD2">
    <property type="interactions" value="488"/>
</dbReference>
<evidence type="ECO:0000256" key="4">
    <source>
        <dbReference type="ARBA" id="ARBA00022927"/>
    </source>
</evidence>
<keyword evidence="5" id="KW-0333">Golgi apparatus</keyword>
<evidence type="ECO:0000256" key="1">
    <source>
        <dbReference type="ARBA" id="ARBA00004601"/>
    </source>
</evidence>
<dbReference type="GO" id="GO:0019905">
    <property type="term" value="F:syntaxin binding"/>
    <property type="evidence" value="ECO:0007669"/>
    <property type="project" value="TreeGrafter"/>
</dbReference>
<keyword evidence="4" id="KW-0653">Protein transport</keyword>
<comment type="subcellular location">
    <subcellularLocation>
        <location evidence="1">Golgi apparatus</location>
        <location evidence="1">trans-Golgi network</location>
    </subcellularLocation>
</comment>
<dbReference type="GO" id="GO:0042147">
    <property type="term" value="P:retrograde transport, endosome to Golgi"/>
    <property type="evidence" value="ECO:0007669"/>
    <property type="project" value="EnsemblFungi"/>
</dbReference>
<dbReference type="PANTHER" id="PTHR12965">
    <property type="entry name" value="VACUOLAR PROTEIN SORTING 54"/>
    <property type="match status" value="1"/>
</dbReference>
<dbReference type="GO" id="GO:0030476">
    <property type="term" value="P:ascospore wall assembly"/>
    <property type="evidence" value="ECO:0007669"/>
    <property type="project" value="EnsemblFungi"/>
</dbReference>
<comment type="similarity">
    <text evidence="2">Belongs to the VPS54 family.</text>
</comment>
<dbReference type="OrthoDB" id="10259024at2759"/>
<evidence type="ECO:0000256" key="7">
    <source>
        <dbReference type="SAM" id="MobiDB-lite"/>
    </source>
</evidence>
<dbReference type="STRING" id="436907.A7TJD2"/>
<dbReference type="HOGENOM" id="CLU_324701_0_0_1"/>